<evidence type="ECO:0000256" key="2">
    <source>
        <dbReference type="ARBA" id="ARBA00023015"/>
    </source>
</evidence>
<comment type="similarity">
    <text evidence="1">Belongs to the BlaI transcriptional regulatory family.</text>
</comment>
<dbReference type="EMBL" id="JAWSTH010000050">
    <property type="protein sequence ID" value="MDW5596227.1"/>
    <property type="molecule type" value="Genomic_DNA"/>
</dbReference>
<evidence type="ECO:0000256" key="3">
    <source>
        <dbReference type="ARBA" id="ARBA00023125"/>
    </source>
</evidence>
<gene>
    <name evidence="5" type="ORF">R7226_17900</name>
</gene>
<keyword evidence="6" id="KW-1185">Reference proteome</keyword>
<name>A0ABU4HU69_9ACTN</name>
<dbReference type="InterPro" id="IPR005650">
    <property type="entry name" value="BlaI_family"/>
</dbReference>
<protein>
    <submittedName>
        <fullName evidence="5">BlaI/MecI/CopY family transcriptional regulator</fullName>
    </submittedName>
</protein>
<sequence length="133" mass="14436">MSEATPPPSIVGAERELMEALWAAGGARTVRELLDLLNASGGRARAYTTVMTMAVRLHAKGLLERRRDGKSDRYRPALGRDAYLAARARAEVDALVGEFGDAALVHFARQVGELDPERRARLEQLARGEVAPG</sequence>
<accession>A0ABU4HU69</accession>
<organism evidence="5 6">
    <name type="scientific">Conexibacter stalactiti</name>
    <dbReference type="NCBI Taxonomy" id="1940611"/>
    <lineage>
        <taxon>Bacteria</taxon>
        <taxon>Bacillati</taxon>
        <taxon>Actinomycetota</taxon>
        <taxon>Thermoleophilia</taxon>
        <taxon>Solirubrobacterales</taxon>
        <taxon>Conexibacteraceae</taxon>
        <taxon>Conexibacter</taxon>
    </lineage>
</organism>
<dbReference type="Proteomes" id="UP001284601">
    <property type="component" value="Unassembled WGS sequence"/>
</dbReference>
<dbReference type="Gene3D" id="1.10.10.10">
    <property type="entry name" value="Winged helix-like DNA-binding domain superfamily/Winged helix DNA-binding domain"/>
    <property type="match status" value="1"/>
</dbReference>
<proteinExistence type="inferred from homology"/>
<keyword evidence="4" id="KW-0804">Transcription</keyword>
<keyword evidence="3" id="KW-0238">DNA-binding</keyword>
<dbReference type="RefSeq" id="WP_318598609.1">
    <property type="nucleotide sequence ID" value="NZ_JAWSTH010000050.1"/>
</dbReference>
<evidence type="ECO:0000313" key="6">
    <source>
        <dbReference type="Proteomes" id="UP001284601"/>
    </source>
</evidence>
<evidence type="ECO:0000256" key="1">
    <source>
        <dbReference type="ARBA" id="ARBA00011046"/>
    </source>
</evidence>
<dbReference type="InterPro" id="IPR036388">
    <property type="entry name" value="WH-like_DNA-bd_sf"/>
</dbReference>
<keyword evidence="2" id="KW-0805">Transcription regulation</keyword>
<reference evidence="6" key="1">
    <citation type="submission" date="2023-07" db="EMBL/GenBank/DDBJ databases">
        <title>Conexibacter stalactiti sp. nov., isolated from stalactites in a lava cave and emended description of the genus Conexibacter.</title>
        <authorList>
            <person name="Lee S.D."/>
        </authorList>
    </citation>
    <scope>NUCLEOTIDE SEQUENCE [LARGE SCALE GENOMIC DNA]</scope>
    <source>
        <strain evidence="6">KCTC 39840</strain>
    </source>
</reference>
<reference evidence="5 6" key="2">
    <citation type="submission" date="2023-10" db="EMBL/GenBank/DDBJ databases">
        <authorList>
            <person name="Han X.F."/>
        </authorList>
    </citation>
    <scope>NUCLEOTIDE SEQUENCE [LARGE SCALE GENOMIC DNA]</scope>
    <source>
        <strain evidence="5 6">KCTC 39840</strain>
    </source>
</reference>
<evidence type="ECO:0000256" key="4">
    <source>
        <dbReference type="ARBA" id="ARBA00023163"/>
    </source>
</evidence>
<comment type="caution">
    <text evidence="5">The sequence shown here is derived from an EMBL/GenBank/DDBJ whole genome shotgun (WGS) entry which is preliminary data.</text>
</comment>
<dbReference type="InterPro" id="IPR036390">
    <property type="entry name" value="WH_DNA-bd_sf"/>
</dbReference>
<dbReference type="Pfam" id="PF03965">
    <property type="entry name" value="Penicillinase_R"/>
    <property type="match status" value="1"/>
</dbReference>
<dbReference type="SUPFAM" id="SSF46785">
    <property type="entry name" value="Winged helix' DNA-binding domain"/>
    <property type="match status" value="1"/>
</dbReference>
<evidence type="ECO:0000313" key="5">
    <source>
        <dbReference type="EMBL" id="MDW5596227.1"/>
    </source>
</evidence>